<dbReference type="PANTHER" id="PTHR12845:SF5">
    <property type="entry name" value="EPHEXIN, ISOFORM D"/>
    <property type="match status" value="1"/>
</dbReference>
<name>A0A7R9DWG0_TIMPO</name>
<dbReference type="PANTHER" id="PTHR12845">
    <property type="entry name" value="GUANINE NUCLEOTIDE EXCHANGE FACTOR"/>
    <property type="match status" value="1"/>
</dbReference>
<dbReference type="InterPro" id="IPR047271">
    <property type="entry name" value="Ephexin-like"/>
</dbReference>
<reference evidence="1" key="1">
    <citation type="submission" date="2020-11" db="EMBL/GenBank/DDBJ databases">
        <authorList>
            <person name="Tran Van P."/>
        </authorList>
    </citation>
    <scope>NUCLEOTIDE SEQUENCE</scope>
</reference>
<organism evidence="1">
    <name type="scientific">Timema poppense</name>
    <name type="common">Walking stick</name>
    <dbReference type="NCBI Taxonomy" id="170557"/>
    <lineage>
        <taxon>Eukaryota</taxon>
        <taxon>Metazoa</taxon>
        <taxon>Ecdysozoa</taxon>
        <taxon>Arthropoda</taxon>
        <taxon>Hexapoda</taxon>
        <taxon>Insecta</taxon>
        <taxon>Pterygota</taxon>
        <taxon>Neoptera</taxon>
        <taxon>Polyneoptera</taxon>
        <taxon>Phasmatodea</taxon>
        <taxon>Timematodea</taxon>
        <taxon>Timematoidea</taxon>
        <taxon>Timematidae</taxon>
        <taxon>Timema</taxon>
    </lineage>
</organism>
<dbReference type="InterPro" id="IPR035899">
    <property type="entry name" value="DBL_dom_sf"/>
</dbReference>
<proteinExistence type="predicted"/>
<protein>
    <submittedName>
        <fullName evidence="1">Uncharacterized protein</fullName>
    </submittedName>
</protein>
<dbReference type="SUPFAM" id="SSF50729">
    <property type="entry name" value="PH domain-like"/>
    <property type="match status" value="1"/>
</dbReference>
<evidence type="ECO:0000313" key="1">
    <source>
        <dbReference type="EMBL" id="CAD7421147.1"/>
    </source>
</evidence>
<dbReference type="AlphaFoldDB" id="A0A7R9DWG0"/>
<sequence>MPCLTRLSPEDDEYLICKLALATLNKIVQECNEGARRMERMEEILILNRQLEFSREVKAVPIISSSRWLIKKGEVTHIVWRGDEGKLTFGKKFSKAGIYVFLFTDMLIVTKKKRF</sequence>
<dbReference type="InterPro" id="IPR011993">
    <property type="entry name" value="PH-like_dom_sf"/>
</dbReference>
<accession>A0A7R9DWG0</accession>
<dbReference type="Gene3D" id="2.30.29.30">
    <property type="entry name" value="Pleckstrin-homology domain (PH domain)/Phosphotyrosine-binding domain (PTB)"/>
    <property type="match status" value="1"/>
</dbReference>
<dbReference type="GO" id="GO:0005085">
    <property type="term" value="F:guanyl-nucleotide exchange factor activity"/>
    <property type="evidence" value="ECO:0007669"/>
    <property type="project" value="InterPro"/>
</dbReference>
<gene>
    <name evidence="1" type="ORF">TPSB3V08_LOCUS14562</name>
</gene>
<dbReference type="SUPFAM" id="SSF48065">
    <property type="entry name" value="DBL homology domain (DH-domain)"/>
    <property type="match status" value="1"/>
</dbReference>
<dbReference type="EMBL" id="OD044198">
    <property type="protein sequence ID" value="CAD7421147.1"/>
    <property type="molecule type" value="Genomic_DNA"/>
</dbReference>